<evidence type="ECO:0000256" key="2">
    <source>
        <dbReference type="PROSITE-ProRule" id="PRU00196"/>
    </source>
</evidence>
<sequence>MATFLFKFAISLFFMHSIGYSVQGCEDGDVRFDPERDSVVQVCLGDQWGYICARDYPLDRWTTTDNNVFCQQMGLLGINDDSSSFVTNSSIDDGMISFQTVFCIGTE</sequence>
<dbReference type="GO" id="GO:0016020">
    <property type="term" value="C:membrane"/>
    <property type="evidence" value="ECO:0007669"/>
    <property type="project" value="InterPro"/>
</dbReference>
<evidence type="ECO:0000313" key="5">
    <source>
        <dbReference type="EnsemblMetazoa" id="Aqu2.1.34395_001"/>
    </source>
</evidence>
<dbReference type="Gene3D" id="3.10.250.10">
    <property type="entry name" value="SRCR-like domain"/>
    <property type="match status" value="1"/>
</dbReference>
<dbReference type="InParanoid" id="A0A1X7V2B5"/>
<evidence type="ECO:0000256" key="1">
    <source>
        <dbReference type="ARBA" id="ARBA00023157"/>
    </source>
</evidence>
<feature type="domain" description="SRCR" evidence="4">
    <location>
        <begin position="27"/>
        <end position="107"/>
    </location>
</feature>
<dbReference type="PROSITE" id="PS51257">
    <property type="entry name" value="PROKAR_LIPOPROTEIN"/>
    <property type="match status" value="1"/>
</dbReference>
<evidence type="ECO:0000259" key="4">
    <source>
        <dbReference type="PROSITE" id="PS50287"/>
    </source>
</evidence>
<comment type="caution">
    <text evidence="2">Lacks conserved residue(s) required for the propagation of feature annotation.</text>
</comment>
<feature type="chain" id="PRO_5012191826" description="SRCR domain-containing protein" evidence="3">
    <location>
        <begin position="25"/>
        <end position="107"/>
    </location>
</feature>
<keyword evidence="3" id="KW-0732">Signal</keyword>
<organism evidence="5">
    <name type="scientific">Amphimedon queenslandica</name>
    <name type="common">Sponge</name>
    <dbReference type="NCBI Taxonomy" id="400682"/>
    <lineage>
        <taxon>Eukaryota</taxon>
        <taxon>Metazoa</taxon>
        <taxon>Porifera</taxon>
        <taxon>Demospongiae</taxon>
        <taxon>Heteroscleromorpha</taxon>
        <taxon>Haplosclerida</taxon>
        <taxon>Niphatidae</taxon>
        <taxon>Amphimedon</taxon>
    </lineage>
</organism>
<dbReference type="SUPFAM" id="SSF56487">
    <property type="entry name" value="SRCR-like"/>
    <property type="match status" value="1"/>
</dbReference>
<dbReference type="InterPro" id="IPR036772">
    <property type="entry name" value="SRCR-like_dom_sf"/>
</dbReference>
<feature type="signal peptide" evidence="3">
    <location>
        <begin position="1"/>
        <end position="24"/>
    </location>
</feature>
<dbReference type="PROSITE" id="PS50287">
    <property type="entry name" value="SRCR_2"/>
    <property type="match status" value="1"/>
</dbReference>
<dbReference type="AlphaFoldDB" id="A0A1X7V2B5"/>
<protein>
    <recommendedName>
        <fullName evidence="4">SRCR domain-containing protein</fullName>
    </recommendedName>
</protein>
<keyword evidence="1" id="KW-1015">Disulfide bond</keyword>
<name>A0A1X7V2B5_AMPQE</name>
<proteinExistence type="predicted"/>
<dbReference type="EnsemblMetazoa" id="Aqu2.1.34395_001">
    <property type="protein sequence ID" value="Aqu2.1.34395_001"/>
    <property type="gene ID" value="Aqu2.1.34395"/>
</dbReference>
<dbReference type="InterPro" id="IPR001190">
    <property type="entry name" value="SRCR"/>
</dbReference>
<dbReference type="Pfam" id="PF00530">
    <property type="entry name" value="SRCR"/>
    <property type="match status" value="1"/>
</dbReference>
<reference evidence="5" key="1">
    <citation type="submission" date="2017-05" db="UniProtKB">
        <authorList>
            <consortium name="EnsemblMetazoa"/>
        </authorList>
    </citation>
    <scope>IDENTIFICATION</scope>
</reference>
<evidence type="ECO:0000256" key="3">
    <source>
        <dbReference type="SAM" id="SignalP"/>
    </source>
</evidence>
<accession>A0A1X7V2B5</accession>